<keyword evidence="9" id="KW-0472">Membrane</keyword>
<proteinExistence type="inferred from homology"/>
<keyword evidence="4" id="KW-0812">Transmembrane</keyword>
<gene>
    <name evidence="10" type="ORF">PHYEVI_LOCUS11384</name>
</gene>
<dbReference type="GO" id="GO:0005742">
    <property type="term" value="C:mitochondrial outer membrane translocase complex"/>
    <property type="evidence" value="ECO:0007669"/>
    <property type="project" value="InterPro"/>
</dbReference>
<dbReference type="GO" id="GO:0030150">
    <property type="term" value="P:protein import into mitochondrial matrix"/>
    <property type="evidence" value="ECO:0007669"/>
    <property type="project" value="InterPro"/>
</dbReference>
<keyword evidence="5" id="KW-1000">Mitochondrion outer membrane</keyword>
<keyword evidence="8" id="KW-0496">Mitochondrion</keyword>
<sequence>MSVPDEVKATVQTVLDLCTTAFHYGYVPFVLWCGWKLGPDKGCEPFHLTHLLWHY</sequence>
<accession>A0A9N9U221</accession>
<keyword evidence="11" id="KW-1185">Reference proteome</keyword>
<evidence type="ECO:0000256" key="7">
    <source>
        <dbReference type="ARBA" id="ARBA00022989"/>
    </source>
</evidence>
<evidence type="ECO:0000256" key="8">
    <source>
        <dbReference type="ARBA" id="ARBA00023128"/>
    </source>
</evidence>
<comment type="subcellular location">
    <subcellularLocation>
        <location evidence="1">Mitochondrion outer membrane</location>
        <topology evidence="1">Single-pass membrane protein</topology>
    </subcellularLocation>
</comment>
<dbReference type="OrthoDB" id="284357at2759"/>
<evidence type="ECO:0000256" key="4">
    <source>
        <dbReference type="ARBA" id="ARBA00022692"/>
    </source>
</evidence>
<evidence type="ECO:0000256" key="6">
    <source>
        <dbReference type="ARBA" id="ARBA00022927"/>
    </source>
</evidence>
<evidence type="ECO:0000256" key="9">
    <source>
        <dbReference type="ARBA" id="ARBA00023136"/>
    </source>
</evidence>
<dbReference type="AlphaFoldDB" id="A0A9N9U221"/>
<evidence type="ECO:0000313" key="10">
    <source>
        <dbReference type="EMBL" id="CAG9865139.1"/>
    </source>
</evidence>
<evidence type="ECO:0000256" key="5">
    <source>
        <dbReference type="ARBA" id="ARBA00022787"/>
    </source>
</evidence>
<dbReference type="EMBL" id="OU900102">
    <property type="protein sequence ID" value="CAG9865139.1"/>
    <property type="molecule type" value="Genomic_DNA"/>
</dbReference>
<evidence type="ECO:0000256" key="2">
    <source>
        <dbReference type="ARBA" id="ARBA00010917"/>
    </source>
</evidence>
<comment type="similarity">
    <text evidence="2">Belongs to the Tom7 family.</text>
</comment>
<keyword evidence="7" id="KW-1133">Transmembrane helix</keyword>
<evidence type="ECO:0000256" key="1">
    <source>
        <dbReference type="ARBA" id="ARBA00004572"/>
    </source>
</evidence>
<dbReference type="Proteomes" id="UP001153712">
    <property type="component" value="Chromosome 9"/>
</dbReference>
<dbReference type="InterPro" id="IPR012621">
    <property type="entry name" value="Tom7"/>
</dbReference>
<dbReference type="Pfam" id="PF08038">
    <property type="entry name" value="Tom7"/>
    <property type="match status" value="1"/>
</dbReference>
<evidence type="ECO:0000313" key="11">
    <source>
        <dbReference type="Proteomes" id="UP001153712"/>
    </source>
</evidence>
<keyword evidence="3" id="KW-0813">Transport</keyword>
<reference evidence="10" key="1">
    <citation type="submission" date="2022-01" db="EMBL/GenBank/DDBJ databases">
        <authorList>
            <person name="King R."/>
        </authorList>
    </citation>
    <scope>NUCLEOTIDE SEQUENCE</scope>
</reference>
<name>A0A9N9U221_PHYSR</name>
<evidence type="ECO:0000256" key="3">
    <source>
        <dbReference type="ARBA" id="ARBA00022448"/>
    </source>
</evidence>
<keyword evidence="6" id="KW-0653">Protein transport</keyword>
<protein>
    <submittedName>
        <fullName evidence="10">Uncharacterized protein</fullName>
    </submittedName>
</protein>
<organism evidence="10 11">
    <name type="scientific">Phyllotreta striolata</name>
    <name type="common">Striped flea beetle</name>
    <name type="synonym">Crioceris striolata</name>
    <dbReference type="NCBI Taxonomy" id="444603"/>
    <lineage>
        <taxon>Eukaryota</taxon>
        <taxon>Metazoa</taxon>
        <taxon>Ecdysozoa</taxon>
        <taxon>Arthropoda</taxon>
        <taxon>Hexapoda</taxon>
        <taxon>Insecta</taxon>
        <taxon>Pterygota</taxon>
        <taxon>Neoptera</taxon>
        <taxon>Endopterygota</taxon>
        <taxon>Coleoptera</taxon>
        <taxon>Polyphaga</taxon>
        <taxon>Cucujiformia</taxon>
        <taxon>Chrysomeloidea</taxon>
        <taxon>Chrysomelidae</taxon>
        <taxon>Galerucinae</taxon>
        <taxon>Alticini</taxon>
        <taxon>Phyllotreta</taxon>
    </lineage>
</organism>